<accession>A0AAV6YLH6</accession>
<name>A0AAV6YLH6_ENGPU</name>
<evidence type="ECO:0000313" key="3">
    <source>
        <dbReference type="Proteomes" id="UP000824782"/>
    </source>
</evidence>
<feature type="compositionally biased region" description="Pro residues" evidence="1">
    <location>
        <begin position="75"/>
        <end position="84"/>
    </location>
</feature>
<dbReference type="AlphaFoldDB" id="A0AAV6YLH6"/>
<dbReference type="EMBL" id="WNYA01087951">
    <property type="protein sequence ID" value="KAG8534861.1"/>
    <property type="molecule type" value="Genomic_DNA"/>
</dbReference>
<dbReference type="Proteomes" id="UP000824782">
    <property type="component" value="Unassembled WGS sequence"/>
</dbReference>
<sequence>MGDVYTADVYTADIRPPIHFYGLTAPYGSGTMQHTCGTVPLRSPGKDWTCPIFSCIMAPRPYIAMERGGGERRSPPPPPLPALPPARRATVPRAHSSVHVA</sequence>
<evidence type="ECO:0000313" key="2">
    <source>
        <dbReference type="EMBL" id="KAG8534861.1"/>
    </source>
</evidence>
<feature type="compositionally biased region" description="Low complexity" evidence="1">
    <location>
        <begin position="85"/>
        <end position="94"/>
    </location>
</feature>
<organism evidence="2 3">
    <name type="scientific">Engystomops pustulosus</name>
    <name type="common">Tungara frog</name>
    <name type="synonym">Physalaemus pustulosus</name>
    <dbReference type="NCBI Taxonomy" id="76066"/>
    <lineage>
        <taxon>Eukaryota</taxon>
        <taxon>Metazoa</taxon>
        <taxon>Chordata</taxon>
        <taxon>Craniata</taxon>
        <taxon>Vertebrata</taxon>
        <taxon>Euteleostomi</taxon>
        <taxon>Amphibia</taxon>
        <taxon>Batrachia</taxon>
        <taxon>Anura</taxon>
        <taxon>Neobatrachia</taxon>
        <taxon>Hyloidea</taxon>
        <taxon>Leptodactylidae</taxon>
        <taxon>Leiuperinae</taxon>
        <taxon>Engystomops</taxon>
    </lineage>
</organism>
<protein>
    <submittedName>
        <fullName evidence="2">Uncharacterized protein</fullName>
    </submittedName>
</protein>
<comment type="caution">
    <text evidence="2">The sequence shown here is derived from an EMBL/GenBank/DDBJ whole genome shotgun (WGS) entry which is preliminary data.</text>
</comment>
<feature type="region of interest" description="Disordered" evidence="1">
    <location>
        <begin position="66"/>
        <end position="101"/>
    </location>
</feature>
<proteinExistence type="predicted"/>
<gene>
    <name evidence="2" type="ORF">GDO81_030093</name>
</gene>
<evidence type="ECO:0000256" key="1">
    <source>
        <dbReference type="SAM" id="MobiDB-lite"/>
    </source>
</evidence>
<keyword evidence="3" id="KW-1185">Reference proteome</keyword>
<reference evidence="2" key="1">
    <citation type="thesis" date="2020" institute="ProQuest LLC" country="789 East Eisenhower Parkway, Ann Arbor, MI, USA">
        <title>Comparative Genomics and Chromosome Evolution.</title>
        <authorList>
            <person name="Mudd A.B."/>
        </authorList>
    </citation>
    <scope>NUCLEOTIDE SEQUENCE</scope>
    <source>
        <strain evidence="2">237g6f4</strain>
        <tissue evidence="2">Blood</tissue>
    </source>
</reference>